<gene>
    <name evidence="2" type="ORF">SCF082_LOCUS17857</name>
    <name evidence="3" type="ORF">SCF082_LOCUS17858</name>
</gene>
<name>A0ABP0KMU3_9DINO</name>
<feature type="non-terminal residue" evidence="2">
    <location>
        <position position="192"/>
    </location>
</feature>
<sequence>EIALRMIQVAEAASVAAQSAAASLGRRSEGDKNRFRVLPKPANFDAKTREEELYQASRGTTSYELIHGKAYDGLLALPKEEAFFRYRGTEAEEVEPYALSKERQEESRNEIEEVTQERRAAGETLDALEGEPAPKPHNKRGSGGEMDIPMVIHPSPWDDEEPPPEGRALRKLPPPESAVKAEPEANVQDMEK</sequence>
<evidence type="ECO:0000313" key="3">
    <source>
        <dbReference type="EMBL" id="CAK9027298.1"/>
    </source>
</evidence>
<feature type="compositionally biased region" description="Basic and acidic residues" evidence="1">
    <location>
        <begin position="179"/>
        <end position="192"/>
    </location>
</feature>
<feature type="non-terminal residue" evidence="2">
    <location>
        <position position="1"/>
    </location>
</feature>
<dbReference type="EMBL" id="CAXAMM010011886">
    <property type="protein sequence ID" value="CAK9027294.1"/>
    <property type="molecule type" value="Genomic_DNA"/>
</dbReference>
<evidence type="ECO:0000256" key="1">
    <source>
        <dbReference type="SAM" id="MobiDB-lite"/>
    </source>
</evidence>
<protein>
    <submittedName>
        <fullName evidence="2">Uncharacterized protein</fullName>
    </submittedName>
</protein>
<comment type="caution">
    <text evidence="2">The sequence shown here is derived from an EMBL/GenBank/DDBJ whole genome shotgun (WGS) entry which is preliminary data.</text>
</comment>
<dbReference type="EMBL" id="CAXAMM010011887">
    <property type="protein sequence ID" value="CAK9027298.1"/>
    <property type="molecule type" value="Genomic_DNA"/>
</dbReference>
<organism evidence="2 4">
    <name type="scientific">Durusdinium trenchii</name>
    <dbReference type="NCBI Taxonomy" id="1381693"/>
    <lineage>
        <taxon>Eukaryota</taxon>
        <taxon>Sar</taxon>
        <taxon>Alveolata</taxon>
        <taxon>Dinophyceae</taxon>
        <taxon>Suessiales</taxon>
        <taxon>Symbiodiniaceae</taxon>
        <taxon>Durusdinium</taxon>
    </lineage>
</organism>
<reference evidence="2 4" key="1">
    <citation type="submission" date="2024-02" db="EMBL/GenBank/DDBJ databases">
        <authorList>
            <person name="Chen Y."/>
            <person name="Shah S."/>
            <person name="Dougan E. K."/>
            <person name="Thang M."/>
            <person name="Chan C."/>
        </authorList>
    </citation>
    <scope>NUCLEOTIDE SEQUENCE [LARGE SCALE GENOMIC DNA]</scope>
</reference>
<feature type="compositionally biased region" description="Basic and acidic residues" evidence="1">
    <location>
        <begin position="100"/>
        <end position="121"/>
    </location>
</feature>
<feature type="region of interest" description="Disordered" evidence="1">
    <location>
        <begin position="94"/>
        <end position="192"/>
    </location>
</feature>
<keyword evidence="4" id="KW-1185">Reference proteome</keyword>
<accession>A0ABP0KMU3</accession>
<dbReference type="Proteomes" id="UP001642464">
    <property type="component" value="Unassembled WGS sequence"/>
</dbReference>
<proteinExistence type="predicted"/>
<evidence type="ECO:0000313" key="4">
    <source>
        <dbReference type="Proteomes" id="UP001642464"/>
    </source>
</evidence>
<evidence type="ECO:0000313" key="2">
    <source>
        <dbReference type="EMBL" id="CAK9027294.1"/>
    </source>
</evidence>